<evidence type="ECO:0000256" key="4">
    <source>
        <dbReference type="ARBA" id="ARBA00022801"/>
    </source>
</evidence>
<sequence length="233" mass="25547">LRLTQNGKPTAFQVANIAWKDDHVVAFGESFKKPETVASKEPNIHMNAAISIAEQHAGGTHNGHPPKLEYLMQPDDHLALVHVIQIRNDEAGTWYETYIDAHSGQPLFLNDFASHSTAGNFSGMYTVLPIPGDAMPPNGFKKITDPGDDTASPSIIAYPCWHSVSTVTTAGNNVIIYKNNDETSMTTQSSATLNFNYAFDASKGPSADTNLNAARVNAFYEYLPLFQQTIRIY</sequence>
<keyword evidence="3 7" id="KW-0479">Metal-binding</keyword>
<dbReference type="InterPro" id="IPR050371">
    <property type="entry name" value="Fungal_virulence_M36"/>
</dbReference>
<dbReference type="PANTHER" id="PTHR33478">
    <property type="entry name" value="EXTRACELLULAR METALLOPROTEINASE MEP"/>
    <property type="match status" value="1"/>
</dbReference>
<comment type="caution">
    <text evidence="8">The sequence shown here is derived from an EMBL/GenBank/DDBJ whole genome shotgun (WGS) entry which is preliminary data.</text>
</comment>
<dbReference type="InterPro" id="IPR001842">
    <property type="entry name" value="Peptidase_M36"/>
</dbReference>
<comment type="subcellular location">
    <subcellularLocation>
        <location evidence="7">Secreted</location>
    </subcellularLocation>
</comment>
<gene>
    <name evidence="8" type="ORF">DFH07DRAFT_746553</name>
</gene>
<evidence type="ECO:0000313" key="8">
    <source>
        <dbReference type="EMBL" id="KAJ7749849.1"/>
    </source>
</evidence>
<organism evidence="8 9">
    <name type="scientific">Mycena maculata</name>
    <dbReference type="NCBI Taxonomy" id="230809"/>
    <lineage>
        <taxon>Eukaryota</taxon>
        <taxon>Fungi</taxon>
        <taxon>Dikarya</taxon>
        <taxon>Basidiomycota</taxon>
        <taxon>Agaricomycotina</taxon>
        <taxon>Agaricomycetes</taxon>
        <taxon>Agaricomycetidae</taxon>
        <taxon>Agaricales</taxon>
        <taxon>Marasmiineae</taxon>
        <taxon>Mycenaceae</taxon>
        <taxon>Mycena</taxon>
    </lineage>
</organism>
<evidence type="ECO:0000256" key="2">
    <source>
        <dbReference type="ARBA" id="ARBA00022670"/>
    </source>
</evidence>
<dbReference type="GO" id="GO:0004222">
    <property type="term" value="F:metalloendopeptidase activity"/>
    <property type="evidence" value="ECO:0007669"/>
    <property type="project" value="InterPro"/>
</dbReference>
<keyword evidence="7" id="KW-0964">Secreted</keyword>
<feature type="non-terminal residue" evidence="8">
    <location>
        <position position="233"/>
    </location>
</feature>
<evidence type="ECO:0000256" key="3">
    <source>
        <dbReference type="ARBA" id="ARBA00022723"/>
    </source>
</evidence>
<dbReference type="Proteomes" id="UP001215280">
    <property type="component" value="Unassembled WGS sequence"/>
</dbReference>
<evidence type="ECO:0000256" key="6">
    <source>
        <dbReference type="ARBA" id="ARBA00023049"/>
    </source>
</evidence>
<name>A0AAD7IT73_9AGAR</name>
<dbReference type="EMBL" id="JARJLG010000084">
    <property type="protein sequence ID" value="KAJ7749849.1"/>
    <property type="molecule type" value="Genomic_DNA"/>
</dbReference>
<protein>
    <recommendedName>
        <fullName evidence="7">Extracellular metalloproteinase</fullName>
        <ecNumber evidence="7">3.4.24.-</ecNumber>
    </recommendedName>
    <alternativeName>
        <fullName evidence="7">Fungalysin</fullName>
    </alternativeName>
</protein>
<dbReference type="PANTHER" id="PTHR33478:SF1">
    <property type="entry name" value="EXTRACELLULAR METALLOPROTEINASE MEP"/>
    <property type="match status" value="1"/>
</dbReference>
<reference evidence="8" key="1">
    <citation type="submission" date="2023-03" db="EMBL/GenBank/DDBJ databases">
        <title>Massive genome expansion in bonnet fungi (Mycena s.s.) driven by repeated elements and novel gene families across ecological guilds.</title>
        <authorList>
            <consortium name="Lawrence Berkeley National Laboratory"/>
            <person name="Harder C.B."/>
            <person name="Miyauchi S."/>
            <person name="Viragh M."/>
            <person name="Kuo A."/>
            <person name="Thoen E."/>
            <person name="Andreopoulos B."/>
            <person name="Lu D."/>
            <person name="Skrede I."/>
            <person name="Drula E."/>
            <person name="Henrissat B."/>
            <person name="Morin E."/>
            <person name="Kohler A."/>
            <person name="Barry K."/>
            <person name="LaButti K."/>
            <person name="Morin E."/>
            <person name="Salamov A."/>
            <person name="Lipzen A."/>
            <person name="Mereny Z."/>
            <person name="Hegedus B."/>
            <person name="Baldrian P."/>
            <person name="Stursova M."/>
            <person name="Weitz H."/>
            <person name="Taylor A."/>
            <person name="Grigoriev I.V."/>
            <person name="Nagy L.G."/>
            <person name="Martin F."/>
            <person name="Kauserud H."/>
        </authorList>
    </citation>
    <scope>NUCLEOTIDE SEQUENCE</scope>
    <source>
        <strain evidence="8">CBHHK188m</strain>
    </source>
</reference>
<evidence type="ECO:0000256" key="1">
    <source>
        <dbReference type="ARBA" id="ARBA00001947"/>
    </source>
</evidence>
<evidence type="ECO:0000313" key="9">
    <source>
        <dbReference type="Proteomes" id="UP001215280"/>
    </source>
</evidence>
<keyword evidence="9" id="KW-1185">Reference proteome</keyword>
<dbReference type="Gene3D" id="3.10.170.10">
    <property type="match status" value="1"/>
</dbReference>
<dbReference type="GO" id="GO:0006508">
    <property type="term" value="P:proteolysis"/>
    <property type="evidence" value="ECO:0007669"/>
    <property type="project" value="UniProtKB-KW"/>
</dbReference>
<comment type="similarity">
    <text evidence="7">Belongs to the peptidase M36 family.</text>
</comment>
<evidence type="ECO:0000256" key="5">
    <source>
        <dbReference type="ARBA" id="ARBA00022833"/>
    </source>
</evidence>
<evidence type="ECO:0000256" key="7">
    <source>
        <dbReference type="RuleBase" id="RU364017"/>
    </source>
</evidence>
<dbReference type="EC" id="3.4.24.-" evidence="7"/>
<dbReference type="GO" id="GO:0005615">
    <property type="term" value="C:extracellular space"/>
    <property type="evidence" value="ECO:0007669"/>
    <property type="project" value="InterPro"/>
</dbReference>
<proteinExistence type="inferred from homology"/>
<dbReference type="AlphaFoldDB" id="A0AAD7IT73"/>
<keyword evidence="2 7" id="KW-0645">Protease</keyword>
<keyword evidence="5 7" id="KW-0862">Zinc</keyword>
<comment type="cofactor">
    <cofactor evidence="1 7">
        <name>Zn(2+)</name>
        <dbReference type="ChEBI" id="CHEBI:29105"/>
    </cofactor>
</comment>
<dbReference type="Pfam" id="PF02128">
    <property type="entry name" value="Peptidase_M36"/>
    <property type="match status" value="1"/>
</dbReference>
<dbReference type="GO" id="GO:0008270">
    <property type="term" value="F:zinc ion binding"/>
    <property type="evidence" value="ECO:0007669"/>
    <property type="project" value="InterPro"/>
</dbReference>
<keyword evidence="7" id="KW-0865">Zymogen</keyword>
<keyword evidence="6 7" id="KW-0482">Metalloprotease</keyword>
<keyword evidence="4 7" id="KW-0378">Hydrolase</keyword>
<accession>A0AAD7IT73</accession>